<dbReference type="EMBL" id="KQ085924">
    <property type="protein sequence ID" value="KLO15800.1"/>
    <property type="molecule type" value="Genomic_DNA"/>
</dbReference>
<organism evidence="3 4">
    <name type="scientific">Schizopora paradoxa</name>
    <dbReference type="NCBI Taxonomy" id="27342"/>
    <lineage>
        <taxon>Eukaryota</taxon>
        <taxon>Fungi</taxon>
        <taxon>Dikarya</taxon>
        <taxon>Basidiomycota</taxon>
        <taxon>Agaricomycotina</taxon>
        <taxon>Agaricomycetes</taxon>
        <taxon>Hymenochaetales</taxon>
        <taxon>Schizoporaceae</taxon>
        <taxon>Schizopora</taxon>
    </lineage>
</organism>
<dbReference type="PANTHER" id="PTHR31987:SF1">
    <property type="entry name" value="GLUTAMINASE A"/>
    <property type="match status" value="1"/>
</dbReference>
<feature type="domain" description="Glutaminase A central" evidence="1">
    <location>
        <begin position="334"/>
        <end position="685"/>
    </location>
</feature>
<proteinExistence type="predicted"/>
<dbReference type="Pfam" id="PF16335">
    <property type="entry name" value="GtaA_6_Hairpin"/>
    <property type="match status" value="1"/>
</dbReference>
<protein>
    <submittedName>
        <fullName evidence="3">DUF1793-domain-containing protein</fullName>
    </submittedName>
</protein>
<evidence type="ECO:0000259" key="2">
    <source>
        <dbReference type="Pfam" id="PF17168"/>
    </source>
</evidence>
<dbReference type="Proteomes" id="UP000053477">
    <property type="component" value="Unassembled WGS sequence"/>
</dbReference>
<dbReference type="STRING" id="27342.A0A0H2RUU4"/>
<feature type="domain" description="Glutaminase A N-terminal" evidence="2">
    <location>
        <begin position="85"/>
        <end position="325"/>
    </location>
</feature>
<dbReference type="Pfam" id="PF17168">
    <property type="entry name" value="DUF5127"/>
    <property type="match status" value="1"/>
</dbReference>
<dbReference type="AlphaFoldDB" id="A0A0H2RUU4"/>
<dbReference type="InParanoid" id="A0A0H2RUU4"/>
<reference evidence="3 4" key="1">
    <citation type="submission" date="2015-04" db="EMBL/GenBank/DDBJ databases">
        <title>Complete genome sequence of Schizopora paradoxa KUC8140, a cosmopolitan wood degrader in East Asia.</title>
        <authorList>
            <consortium name="DOE Joint Genome Institute"/>
            <person name="Min B."/>
            <person name="Park H."/>
            <person name="Jang Y."/>
            <person name="Kim J.-J."/>
            <person name="Kim K.H."/>
            <person name="Pangilinan J."/>
            <person name="Lipzen A."/>
            <person name="Riley R."/>
            <person name="Grigoriev I.V."/>
            <person name="Spatafora J.W."/>
            <person name="Choi I.-G."/>
        </authorList>
    </citation>
    <scope>NUCLEOTIDE SEQUENCE [LARGE SCALE GENOMIC DNA]</scope>
    <source>
        <strain evidence="3 4">KUC8140</strain>
    </source>
</reference>
<gene>
    <name evidence="3" type="ORF">SCHPADRAFT_938394</name>
</gene>
<dbReference type="InterPro" id="IPR052743">
    <property type="entry name" value="Glutaminase_GtaA"/>
</dbReference>
<name>A0A0H2RUU4_9AGAM</name>
<dbReference type="OrthoDB" id="3918848at2759"/>
<dbReference type="InterPro" id="IPR033433">
    <property type="entry name" value="GtaA_N"/>
</dbReference>
<accession>A0A0H2RUU4</accession>
<keyword evidence="4" id="KW-1185">Reference proteome</keyword>
<evidence type="ECO:0000313" key="3">
    <source>
        <dbReference type="EMBL" id="KLO15800.1"/>
    </source>
</evidence>
<dbReference type="InterPro" id="IPR032514">
    <property type="entry name" value="GtaA_central"/>
</dbReference>
<dbReference type="PANTHER" id="PTHR31987">
    <property type="entry name" value="GLUTAMINASE A-RELATED"/>
    <property type="match status" value="1"/>
</dbReference>
<evidence type="ECO:0000313" key="4">
    <source>
        <dbReference type="Proteomes" id="UP000053477"/>
    </source>
</evidence>
<sequence length="696" mass="75912">MYSPFQSPSLPLAVKGPYLNSWQAVGTGSGLLPNSTPAFWPAWDDHTTWTCVIVVDKSPYMIMGSIPTSLNTSRSIQTAVNFTATKTTYSLSAGPINVNATFLSPITPNDLVRQSMPFVYFYLDIFSTDGAAHDIRIYSDINPQWLHGNEVLFPDPNPKVNATGSLINSTDFVGLQMQLQPSRPFAEVANHAQDVIGIFAMKSSSKVKYQIGPDSTVRALGTNDTGLQNTIDTKYSTHALDNPFDAFAMTLDLGSIRSTTESIMWTIGMLRHPSINFTSASGANQLRSSYYWSNFSSIPDLISFVLDDFDVARSSADAFDRMIQNVSLSHVAGYTDLLSLASRQIFGTLEITLSNSSDGTWNRSDIMIFSKDMGDVASAGTSGGTNVVDVLYAGFPAILYINPSLCQYLLRPLLESQVVNGTLIGQSYAPLNLGSHFPNVTSKTSPHNLGIEQSGNMLIMVLAHFRKTGDPSLYPLIKSWADYLVNETLNAGYQTTSLSDRIASYNQTNLVLKGIIGITAMSSISSINEERNDELVYQTTAQKYMQVWLNGALSEDRSHLLSSFGNPNSSGMIYNMYADKLLGLGLIPSHITTIQAGYYNSLLRANRTPLGIPLDSGNPSLSRLDWTMFSISSFLDGTNDDALVVLQPSVTMLSNYVTAPVNNSPISIIYNPENGMQYGGSNRQVLSCSILIQIIA</sequence>
<evidence type="ECO:0000259" key="1">
    <source>
        <dbReference type="Pfam" id="PF16335"/>
    </source>
</evidence>